<evidence type="ECO:0000256" key="5">
    <source>
        <dbReference type="ARBA" id="ARBA00023027"/>
    </source>
</evidence>
<protein>
    <recommendedName>
        <fullName evidence="3 7">UDP-glucose 6-dehydrogenase</fullName>
        <ecNumber evidence="3 7">1.1.1.22</ecNumber>
    </recommendedName>
</protein>
<evidence type="ECO:0000256" key="3">
    <source>
        <dbReference type="ARBA" id="ARBA00012954"/>
    </source>
</evidence>
<evidence type="ECO:0000313" key="11">
    <source>
        <dbReference type="Proteomes" id="UP001601627"/>
    </source>
</evidence>
<dbReference type="SUPFAM" id="SSF51735">
    <property type="entry name" value="NAD(P)-binding Rossmann-fold domains"/>
    <property type="match status" value="1"/>
</dbReference>
<dbReference type="RefSeq" id="WP_388239955.1">
    <property type="nucleotide sequence ID" value="NZ_JBHVZQ010000044.1"/>
</dbReference>
<dbReference type="Gene3D" id="1.20.5.100">
    <property type="entry name" value="Cytochrome c1, transmembrane anchor, C-terminal"/>
    <property type="match status" value="1"/>
</dbReference>
<comment type="caution">
    <text evidence="10">The sequence shown here is derived from an EMBL/GenBank/DDBJ whole genome shotgun (WGS) entry which is preliminary data.</text>
</comment>
<keyword evidence="4 7" id="KW-0560">Oxidoreductase</keyword>
<dbReference type="InterPro" id="IPR028357">
    <property type="entry name" value="UDPglc_DH_bac"/>
</dbReference>
<dbReference type="Gene3D" id="3.40.50.720">
    <property type="entry name" value="NAD(P)-binding Rossmann-like Domain"/>
    <property type="match status" value="2"/>
</dbReference>
<dbReference type="PIRSF" id="PIRSF500134">
    <property type="entry name" value="UDPglc_DH_bac"/>
    <property type="match status" value="1"/>
</dbReference>
<dbReference type="EMBL" id="JBHVZQ010000044">
    <property type="protein sequence ID" value="MFF1277863.1"/>
    <property type="molecule type" value="Genomic_DNA"/>
</dbReference>
<dbReference type="Pfam" id="PF03720">
    <property type="entry name" value="UDPG_MGDP_dh_C"/>
    <property type="match status" value="1"/>
</dbReference>
<comment type="similarity">
    <text evidence="2 7">Belongs to the UDP-glucose/GDP-mannose dehydrogenase family.</text>
</comment>
<evidence type="ECO:0000256" key="1">
    <source>
        <dbReference type="ARBA" id="ARBA00004701"/>
    </source>
</evidence>
<evidence type="ECO:0000313" key="10">
    <source>
        <dbReference type="EMBL" id="MFF1277863.1"/>
    </source>
</evidence>
<dbReference type="PANTHER" id="PTHR43750:SF3">
    <property type="entry name" value="UDP-GLUCOSE 6-DEHYDROGENASE TUAD"/>
    <property type="match status" value="1"/>
</dbReference>
<feature type="domain" description="UDP-glucose/GDP-mannose dehydrogenase C-terminal" evidence="9">
    <location>
        <begin position="320"/>
        <end position="421"/>
    </location>
</feature>
<accession>A0ABW6QF50</accession>
<reference evidence="10 11" key="1">
    <citation type="submission" date="2024-09" db="EMBL/GenBank/DDBJ databases">
        <title>The Natural Products Discovery Center: Release of the First 8490 Sequenced Strains for Exploring Actinobacteria Biosynthetic Diversity.</title>
        <authorList>
            <person name="Kalkreuter E."/>
            <person name="Kautsar S.A."/>
            <person name="Yang D."/>
            <person name="Bader C.D."/>
            <person name="Teijaro C.N."/>
            <person name="Fluegel L."/>
            <person name="Davis C.M."/>
            <person name="Simpson J.R."/>
            <person name="Lauterbach L."/>
            <person name="Steele A.D."/>
            <person name="Gui C."/>
            <person name="Meng S."/>
            <person name="Li G."/>
            <person name="Viehrig K."/>
            <person name="Ye F."/>
            <person name="Su P."/>
            <person name="Kiefer A.F."/>
            <person name="Nichols A."/>
            <person name="Cepeda A.J."/>
            <person name="Yan W."/>
            <person name="Fan B."/>
            <person name="Jiang Y."/>
            <person name="Adhikari A."/>
            <person name="Zheng C.-J."/>
            <person name="Schuster L."/>
            <person name="Cowan T.M."/>
            <person name="Smanski M.J."/>
            <person name="Chevrette M.G."/>
            <person name="De Carvalho L.P.S."/>
            <person name="Shen B."/>
        </authorList>
    </citation>
    <scope>NUCLEOTIDE SEQUENCE [LARGE SCALE GENOMIC DNA]</scope>
    <source>
        <strain evidence="10 11">NPDC058328</strain>
    </source>
</reference>
<comment type="catalytic activity">
    <reaction evidence="6 7">
        <text>UDP-alpha-D-glucose + 2 NAD(+) + H2O = UDP-alpha-D-glucuronate + 2 NADH + 3 H(+)</text>
        <dbReference type="Rhea" id="RHEA:23596"/>
        <dbReference type="ChEBI" id="CHEBI:15377"/>
        <dbReference type="ChEBI" id="CHEBI:15378"/>
        <dbReference type="ChEBI" id="CHEBI:57540"/>
        <dbReference type="ChEBI" id="CHEBI:57945"/>
        <dbReference type="ChEBI" id="CHEBI:58052"/>
        <dbReference type="ChEBI" id="CHEBI:58885"/>
        <dbReference type="EC" id="1.1.1.22"/>
    </reaction>
</comment>
<evidence type="ECO:0000256" key="4">
    <source>
        <dbReference type="ARBA" id="ARBA00023002"/>
    </source>
</evidence>
<dbReference type="InterPro" id="IPR036291">
    <property type="entry name" value="NAD(P)-bd_dom_sf"/>
</dbReference>
<dbReference type="PANTHER" id="PTHR43750">
    <property type="entry name" value="UDP-GLUCOSE 6-DEHYDROGENASE TUAD"/>
    <property type="match status" value="1"/>
</dbReference>
<dbReference type="EC" id="1.1.1.22" evidence="3 7"/>
<sequence>MRLTVIGTGYLGAVHAACMAAIGHDVLGVDTDTEKITALAEGRPPFYEPGLDEVLTQGLASGNLRFTTRLNEAAAHGEVHFICVGTPQQAGSRAADLRYVDSVVNGLVPHLRSSCLVVGKSTVPVGTTERLTEHVANLAPPGVRAEVAWNPEFLREGYAVEDTLRPDRIVTGVNSSQADETLRRVYAPMLSAGVPYISTDPNTAELVKVAANSFLATKISFINAMAEVCDAAGADVVTLADAIGHDTRIGRRFLNAGVGFGGGCLPKDIRAFAARAQELGAGPAVAFLDQVDEINGRQRTRTVALARRMAGGDLTGRSVAVLGATFKPDSDDVRDSPALAIAAALREEGADVRVHDPEGTANAALAHPELYCETDVLTACQNAELVLHLTEWAQYRELDPVKLSRVVRVPVLIDGRNALAHDEWRSAGWTVKALGRSAPSPRRILAAAEPAPSRLVPPPGANSTAPPSAVMA</sequence>
<organism evidence="10 11">
    <name type="scientific">Streptomyces marokkonensis</name>
    <dbReference type="NCBI Taxonomy" id="324855"/>
    <lineage>
        <taxon>Bacteria</taxon>
        <taxon>Bacillati</taxon>
        <taxon>Actinomycetota</taxon>
        <taxon>Actinomycetes</taxon>
        <taxon>Kitasatosporales</taxon>
        <taxon>Streptomycetaceae</taxon>
        <taxon>Streptomyces</taxon>
    </lineage>
</organism>
<dbReference type="Pfam" id="PF00984">
    <property type="entry name" value="UDPG_MGDP_dh"/>
    <property type="match status" value="1"/>
</dbReference>
<dbReference type="InterPro" id="IPR008927">
    <property type="entry name" value="6-PGluconate_DH-like_C_sf"/>
</dbReference>
<dbReference type="NCBIfam" id="TIGR03026">
    <property type="entry name" value="NDP-sugDHase"/>
    <property type="match status" value="1"/>
</dbReference>
<evidence type="ECO:0000256" key="2">
    <source>
        <dbReference type="ARBA" id="ARBA00006601"/>
    </source>
</evidence>
<dbReference type="InterPro" id="IPR014027">
    <property type="entry name" value="UDP-Glc/GDP-Man_DH_C"/>
</dbReference>
<dbReference type="PIRSF" id="PIRSF000124">
    <property type="entry name" value="UDPglc_GDPman_dh"/>
    <property type="match status" value="1"/>
</dbReference>
<evidence type="ECO:0000256" key="7">
    <source>
        <dbReference type="PIRNR" id="PIRNR000124"/>
    </source>
</evidence>
<evidence type="ECO:0000256" key="6">
    <source>
        <dbReference type="ARBA" id="ARBA00047473"/>
    </source>
</evidence>
<proteinExistence type="inferred from homology"/>
<dbReference type="SUPFAM" id="SSF48179">
    <property type="entry name" value="6-phosphogluconate dehydrogenase C-terminal domain-like"/>
    <property type="match status" value="1"/>
</dbReference>
<evidence type="ECO:0000256" key="8">
    <source>
        <dbReference type="SAM" id="MobiDB-lite"/>
    </source>
</evidence>
<dbReference type="GO" id="GO:0016491">
    <property type="term" value="F:oxidoreductase activity"/>
    <property type="evidence" value="ECO:0007669"/>
    <property type="project" value="UniProtKB-KW"/>
</dbReference>
<gene>
    <name evidence="10" type="ORF">ACFVZC_31415</name>
</gene>
<dbReference type="SMART" id="SM00984">
    <property type="entry name" value="UDPG_MGDP_dh_C"/>
    <property type="match status" value="1"/>
</dbReference>
<dbReference type="InterPro" id="IPR036220">
    <property type="entry name" value="UDP-Glc/GDP-Man_DH_C_sf"/>
</dbReference>
<keyword evidence="11" id="KW-1185">Reference proteome</keyword>
<keyword evidence="5 7" id="KW-0520">NAD</keyword>
<comment type="pathway">
    <text evidence="1">Nucleotide-sugar biosynthesis; UDP-alpha-D-glucuronate biosynthesis; UDP-alpha-D-glucuronate from UDP-alpha-D-glucose: step 1/1.</text>
</comment>
<name>A0ABW6QF50_9ACTN</name>
<dbReference type="InterPro" id="IPR014026">
    <property type="entry name" value="UDP-Glc/GDP-Man_DH_dimer"/>
</dbReference>
<dbReference type="Proteomes" id="UP001601627">
    <property type="component" value="Unassembled WGS sequence"/>
</dbReference>
<dbReference type="InterPro" id="IPR001732">
    <property type="entry name" value="UDP-Glc/GDP-Man_DH_N"/>
</dbReference>
<dbReference type="Pfam" id="PF03721">
    <property type="entry name" value="UDPG_MGDP_dh_N"/>
    <property type="match status" value="1"/>
</dbReference>
<dbReference type="SUPFAM" id="SSF52413">
    <property type="entry name" value="UDP-glucose/GDP-mannose dehydrogenase C-terminal domain"/>
    <property type="match status" value="1"/>
</dbReference>
<evidence type="ECO:0000259" key="9">
    <source>
        <dbReference type="SMART" id="SM00984"/>
    </source>
</evidence>
<dbReference type="InterPro" id="IPR017476">
    <property type="entry name" value="UDP-Glc/GDP-Man"/>
</dbReference>
<feature type="region of interest" description="Disordered" evidence="8">
    <location>
        <begin position="449"/>
        <end position="472"/>
    </location>
</feature>